<dbReference type="Proteomes" id="UP000199341">
    <property type="component" value="Unassembled WGS sequence"/>
</dbReference>
<evidence type="ECO:0000313" key="1">
    <source>
        <dbReference type="EMBL" id="SDN39410.1"/>
    </source>
</evidence>
<organism evidence="1 2">
    <name type="scientific">Actinacidiphila guanduensis</name>
    <dbReference type="NCBI Taxonomy" id="310781"/>
    <lineage>
        <taxon>Bacteria</taxon>
        <taxon>Bacillati</taxon>
        <taxon>Actinomycetota</taxon>
        <taxon>Actinomycetes</taxon>
        <taxon>Kitasatosporales</taxon>
        <taxon>Streptomycetaceae</taxon>
        <taxon>Actinacidiphila</taxon>
    </lineage>
</organism>
<dbReference type="EMBL" id="FNIE01000004">
    <property type="protein sequence ID" value="SDN39410.1"/>
    <property type="molecule type" value="Genomic_DNA"/>
</dbReference>
<sequence>MALPGPDEDGTAGFLRSVADVVRVIGLDVDSAPAPDGYPQVQGARRALRELCREGVVLPAGAFDVLVAAAVRDPNPSFNRGFVEPALNAFGRRRLRAALLDVLTTGPDPERAGAARAWYWSALPLRMPTVVAEGPAGAPEPDDPCVLAREWNELALREFLRNEHLDVRRCILPLLRLRHSSYPPELHALVDQAVAVARNHPDEYLRHRVEIQAGS</sequence>
<dbReference type="AlphaFoldDB" id="A0A1H0B170"/>
<proteinExistence type="predicted"/>
<reference evidence="1 2" key="1">
    <citation type="submission" date="2016-10" db="EMBL/GenBank/DDBJ databases">
        <authorList>
            <person name="de Groot N.N."/>
        </authorList>
    </citation>
    <scope>NUCLEOTIDE SEQUENCE [LARGE SCALE GENOMIC DNA]</scope>
    <source>
        <strain evidence="1 2">CGMCC 4.2022</strain>
    </source>
</reference>
<keyword evidence="2" id="KW-1185">Reference proteome</keyword>
<name>A0A1H0B170_9ACTN</name>
<accession>A0A1H0B170</accession>
<protein>
    <submittedName>
        <fullName evidence="1">Uncharacterized protein</fullName>
    </submittedName>
</protein>
<gene>
    <name evidence="1" type="ORF">SAMN05216259_1048</name>
</gene>
<evidence type="ECO:0000313" key="2">
    <source>
        <dbReference type="Proteomes" id="UP000199341"/>
    </source>
</evidence>